<dbReference type="RefSeq" id="WP_009254690.1">
    <property type="nucleotide sequence ID" value="NZ_CABMHK010000019.1"/>
</dbReference>
<dbReference type="GeneID" id="29728019"/>
<gene>
    <name evidence="1" type="ORF">BEH84_05045</name>
</gene>
<accession>A0A1E3AKK2</accession>
<evidence type="ECO:0008006" key="3">
    <source>
        <dbReference type="Google" id="ProtNLM"/>
    </source>
</evidence>
<organism evidence="1 2">
    <name type="scientific">Eisenbergiella tayi</name>
    <dbReference type="NCBI Taxonomy" id="1432052"/>
    <lineage>
        <taxon>Bacteria</taxon>
        <taxon>Bacillati</taxon>
        <taxon>Bacillota</taxon>
        <taxon>Clostridia</taxon>
        <taxon>Lachnospirales</taxon>
        <taxon>Lachnospiraceae</taxon>
        <taxon>Eisenbergiella</taxon>
    </lineage>
</organism>
<dbReference type="EMBL" id="MCGI01000005">
    <property type="protein sequence ID" value="ODM09295.1"/>
    <property type="molecule type" value="Genomic_DNA"/>
</dbReference>
<evidence type="ECO:0000313" key="2">
    <source>
        <dbReference type="Proteomes" id="UP000095003"/>
    </source>
</evidence>
<comment type="caution">
    <text evidence="1">The sequence shown here is derived from an EMBL/GenBank/DDBJ whole genome shotgun (WGS) entry which is preliminary data.</text>
</comment>
<proteinExistence type="predicted"/>
<protein>
    <recommendedName>
        <fullName evidence="3">CheW-like domain-containing protein</fullName>
    </recommendedName>
</protein>
<reference evidence="1 2" key="1">
    <citation type="submission" date="2016-07" db="EMBL/GenBank/DDBJ databases">
        <title>Characterization of isolates of Eisenbergiella tayi derived from blood cultures, using whole genome sequencing.</title>
        <authorList>
            <person name="Burdz T."/>
            <person name="Wiebe D."/>
            <person name="Huynh C."/>
            <person name="Bernard K."/>
        </authorList>
    </citation>
    <scope>NUCLEOTIDE SEQUENCE [LARGE SCALE GENOMIC DNA]</scope>
    <source>
        <strain evidence="1 2">NML 120489</strain>
    </source>
</reference>
<evidence type="ECO:0000313" key="1">
    <source>
        <dbReference type="EMBL" id="ODM09295.1"/>
    </source>
</evidence>
<dbReference type="AlphaFoldDB" id="A0A1E3AKK2"/>
<sequence length="134" mass="15822">MREQKDRCIFFVLENFFFLIPLPFVDKVIENSLPEEREPETEFIDLWAESGKNSKNKYCILINCKEEKLGVPAAEILGFRDISEGQVWELMDPVRVKKNRYLCAAHETQLEDGRKVLAYLLDVDELRPWRKEEA</sequence>
<dbReference type="Proteomes" id="UP000095003">
    <property type="component" value="Unassembled WGS sequence"/>
</dbReference>
<name>A0A1E3AKK2_9FIRM</name>